<dbReference type="GO" id="GO:0016705">
    <property type="term" value="F:oxidoreductase activity, acting on paired donors, with incorporation or reduction of molecular oxygen"/>
    <property type="evidence" value="ECO:0007669"/>
    <property type="project" value="InterPro"/>
</dbReference>
<dbReference type="EMBL" id="MSIF01000001">
    <property type="protein sequence ID" value="OLF13913.1"/>
    <property type="molecule type" value="Genomic_DNA"/>
</dbReference>
<evidence type="ECO:0000256" key="2">
    <source>
        <dbReference type="ARBA" id="ARBA00023033"/>
    </source>
</evidence>
<name>A0A7Z1B0M6_9PSEU</name>
<organism evidence="4 5">
    <name type="scientific">Actinophytocola xinjiangensis</name>
    <dbReference type="NCBI Taxonomy" id="485602"/>
    <lineage>
        <taxon>Bacteria</taxon>
        <taxon>Bacillati</taxon>
        <taxon>Actinomycetota</taxon>
        <taxon>Actinomycetes</taxon>
        <taxon>Pseudonocardiales</taxon>
        <taxon>Pseudonocardiaceae</taxon>
    </lineage>
</organism>
<dbReference type="Gene3D" id="3.20.20.30">
    <property type="entry name" value="Luciferase-like domain"/>
    <property type="match status" value="1"/>
</dbReference>
<dbReference type="Proteomes" id="UP000185696">
    <property type="component" value="Unassembled WGS sequence"/>
</dbReference>
<evidence type="ECO:0000259" key="3">
    <source>
        <dbReference type="Pfam" id="PF00296"/>
    </source>
</evidence>
<proteinExistence type="predicted"/>
<evidence type="ECO:0000256" key="1">
    <source>
        <dbReference type="ARBA" id="ARBA00023002"/>
    </source>
</evidence>
<dbReference type="GO" id="GO:0005829">
    <property type="term" value="C:cytosol"/>
    <property type="evidence" value="ECO:0007669"/>
    <property type="project" value="TreeGrafter"/>
</dbReference>
<dbReference type="PANTHER" id="PTHR30137">
    <property type="entry name" value="LUCIFERASE-LIKE MONOOXYGENASE"/>
    <property type="match status" value="1"/>
</dbReference>
<sequence length="334" mass="37807">MKVGFTMDMRNPRGEPWKQFWEDRLWLFREAEAMGFDYLMVQEHFFTKDGYAPSATVFLTLLAERTSTARIGSYTYVLPLHNAARLAQELALIDHLSDGRLDVTVGSGHRALEYVAFGHSPKTRPSRMEEGLQVLLKAWTERPFTFTGRYYDLKDITVTPAPLQQPHPPLWVAATAPPAAARAGRYGANLHGASVDPAFHQAYRDGLAEAGVDPATRRVSNPWSITVTDEKPEAVWERNKELYFDRWDFYRQIRIEMGDPDLDYGLTPGPDAYRDFELIGDADTVLGTLRGFADTLPLTDIVHSGPTGGVPIREEAYGDLKRFADRVMPELKRW</sequence>
<keyword evidence="2" id="KW-0503">Monooxygenase</keyword>
<reference evidence="4 5" key="1">
    <citation type="submission" date="2016-12" db="EMBL/GenBank/DDBJ databases">
        <title>The draft genome sequence of Actinophytocola xinjiangensis.</title>
        <authorList>
            <person name="Wang W."/>
            <person name="Yuan L."/>
        </authorList>
    </citation>
    <scope>NUCLEOTIDE SEQUENCE [LARGE SCALE GENOMIC DNA]</scope>
    <source>
        <strain evidence="4 5">CGMCC 4.4663</strain>
    </source>
</reference>
<dbReference type="InterPro" id="IPR036661">
    <property type="entry name" value="Luciferase-like_sf"/>
</dbReference>
<evidence type="ECO:0000313" key="5">
    <source>
        <dbReference type="Proteomes" id="UP000185696"/>
    </source>
</evidence>
<comment type="caution">
    <text evidence="4">The sequence shown here is derived from an EMBL/GenBank/DDBJ whole genome shotgun (WGS) entry which is preliminary data.</text>
</comment>
<feature type="domain" description="Luciferase-like" evidence="3">
    <location>
        <begin position="21"/>
        <end position="259"/>
    </location>
</feature>
<dbReference type="SUPFAM" id="SSF51679">
    <property type="entry name" value="Bacterial luciferase-like"/>
    <property type="match status" value="1"/>
</dbReference>
<evidence type="ECO:0000313" key="4">
    <source>
        <dbReference type="EMBL" id="OLF13913.1"/>
    </source>
</evidence>
<dbReference type="AlphaFoldDB" id="A0A7Z1B0M6"/>
<dbReference type="GO" id="GO:0004497">
    <property type="term" value="F:monooxygenase activity"/>
    <property type="evidence" value="ECO:0007669"/>
    <property type="project" value="UniProtKB-KW"/>
</dbReference>
<dbReference type="PANTHER" id="PTHR30137:SF8">
    <property type="entry name" value="BLR5498 PROTEIN"/>
    <property type="match status" value="1"/>
</dbReference>
<protein>
    <recommendedName>
        <fullName evidence="3">Luciferase-like domain-containing protein</fullName>
    </recommendedName>
</protein>
<dbReference type="OrthoDB" id="3209103at2"/>
<dbReference type="Pfam" id="PF00296">
    <property type="entry name" value="Bac_luciferase"/>
    <property type="match status" value="1"/>
</dbReference>
<accession>A0A7Z1B0M6</accession>
<keyword evidence="5" id="KW-1185">Reference proteome</keyword>
<gene>
    <name evidence="4" type="ORF">BLA60_01640</name>
</gene>
<dbReference type="InterPro" id="IPR050766">
    <property type="entry name" value="Bact_Lucif_Oxidored"/>
</dbReference>
<dbReference type="InterPro" id="IPR011251">
    <property type="entry name" value="Luciferase-like_dom"/>
</dbReference>
<keyword evidence="1" id="KW-0560">Oxidoreductase</keyword>
<dbReference type="RefSeq" id="WP_075130861.1">
    <property type="nucleotide sequence ID" value="NZ_MSIF01000001.1"/>
</dbReference>